<dbReference type="NCBIfam" id="NF038066">
    <property type="entry name" value="MptB"/>
    <property type="match status" value="1"/>
</dbReference>
<evidence type="ECO:0000256" key="3">
    <source>
        <dbReference type="ARBA" id="ARBA00022679"/>
    </source>
</evidence>
<keyword evidence="10" id="KW-1185">Reference proteome</keyword>
<accession>A0A9X4M329</accession>
<organism evidence="9 10">
    <name type="scientific">Speluncibacter jeojiensis</name>
    <dbReference type="NCBI Taxonomy" id="2710754"/>
    <lineage>
        <taxon>Bacteria</taxon>
        <taxon>Bacillati</taxon>
        <taxon>Actinomycetota</taxon>
        <taxon>Actinomycetes</taxon>
        <taxon>Mycobacteriales</taxon>
        <taxon>Speluncibacteraceae</taxon>
        <taxon>Speluncibacter</taxon>
    </lineage>
</organism>
<feature type="transmembrane region" description="Helical" evidence="8">
    <location>
        <begin position="462"/>
        <end position="485"/>
    </location>
</feature>
<evidence type="ECO:0000256" key="6">
    <source>
        <dbReference type="ARBA" id="ARBA00023136"/>
    </source>
</evidence>
<feature type="transmembrane region" description="Helical" evidence="8">
    <location>
        <begin position="123"/>
        <end position="138"/>
    </location>
</feature>
<dbReference type="RefSeq" id="WP_277833615.1">
    <property type="nucleotide sequence ID" value="NZ_JAAIVF010000004.1"/>
</dbReference>
<dbReference type="Proteomes" id="UP001152755">
    <property type="component" value="Unassembled WGS sequence"/>
</dbReference>
<feature type="transmembrane region" description="Helical" evidence="8">
    <location>
        <begin position="293"/>
        <end position="319"/>
    </location>
</feature>
<feature type="transmembrane region" description="Helical" evidence="8">
    <location>
        <begin position="401"/>
        <end position="423"/>
    </location>
</feature>
<keyword evidence="3" id="KW-0808">Transferase</keyword>
<feature type="transmembrane region" description="Helical" evidence="8">
    <location>
        <begin position="38"/>
        <end position="59"/>
    </location>
</feature>
<name>A0A9X4M329_9ACTN</name>
<keyword evidence="4 8" id="KW-0812">Transmembrane</keyword>
<evidence type="ECO:0000256" key="8">
    <source>
        <dbReference type="SAM" id="Phobius"/>
    </source>
</evidence>
<comment type="subcellular location">
    <subcellularLocation>
        <location evidence="1">Membrane</location>
        <topology evidence="1">Multi-pass membrane protein</topology>
    </subcellularLocation>
</comment>
<keyword evidence="6 8" id="KW-0472">Membrane</keyword>
<evidence type="ECO:0000256" key="7">
    <source>
        <dbReference type="ARBA" id="ARBA00043987"/>
    </source>
</evidence>
<evidence type="ECO:0000256" key="2">
    <source>
        <dbReference type="ARBA" id="ARBA00022676"/>
    </source>
</evidence>
<gene>
    <name evidence="9" type="primary">mptB</name>
    <name evidence="9" type="ORF">NVS88_15330</name>
</gene>
<dbReference type="Pfam" id="PF26314">
    <property type="entry name" value="MptA_B_family"/>
    <property type="match status" value="1"/>
</dbReference>
<feature type="transmembrane region" description="Helical" evidence="8">
    <location>
        <begin position="375"/>
        <end position="395"/>
    </location>
</feature>
<feature type="transmembrane region" description="Helical" evidence="8">
    <location>
        <begin position="339"/>
        <end position="363"/>
    </location>
</feature>
<feature type="transmembrane region" description="Helical" evidence="8">
    <location>
        <begin position="430"/>
        <end position="450"/>
    </location>
</feature>
<evidence type="ECO:0000256" key="4">
    <source>
        <dbReference type="ARBA" id="ARBA00022692"/>
    </source>
</evidence>
<keyword evidence="2 9" id="KW-0328">Glycosyltransferase</keyword>
<sequence>MPPLGEAGAHVAALHGDEPEAPGLLDKEVRQLSAVRRFGATGAVLMAVGALGAGAQPVLQNPVLGQRVLGLPARIPSVALSIALTGSIMVVIAWLVLGRFAVGTLRKGNIPRRMSRSQLDRTLLLWMLPLIVAPPMFSKDVYSYLAQSEITARGLDPYKVGPAQALGIDHVLTRTVPTIWRDTPAPYEPLFLWLGRGITAITGENIVAGIFLHRLLEVAGVALFVWALPRLARRCGVASVTALWLGAANPLVLFHLVAGVHNEALMLGLMLAGMELALRAIESRDPIRGRNLALLLGGTLVIVLSSAIKIPSLLALGFIGMALARRWGPGLKPILKAAALLAAIAVATQAAVSLGTGLGFGWIHTLGTANAVRSWQSIPTLLGMGTGFVGVLLGLGDHTTAALSLTRPIAMVIAALVTLRMLIATHSGRVHAVGALGVSMAAVVLLFPVFQPWYLLWALLPLAAWATRPVFRVTAVTLTVVVSLIGPMPNGGEYRPFVIVQAVTAAIFTVLILIAITYDRIPWRRQLRADDNTDPVSAYPGSS</sequence>
<dbReference type="GO" id="GO:0016020">
    <property type="term" value="C:membrane"/>
    <property type="evidence" value="ECO:0007669"/>
    <property type="project" value="UniProtKB-SubCell"/>
</dbReference>
<feature type="transmembrane region" description="Helical" evidence="8">
    <location>
        <begin position="235"/>
        <end position="258"/>
    </location>
</feature>
<dbReference type="AlphaFoldDB" id="A0A9X4M329"/>
<dbReference type="GO" id="GO:0016757">
    <property type="term" value="F:glycosyltransferase activity"/>
    <property type="evidence" value="ECO:0007669"/>
    <property type="project" value="UniProtKB-KW"/>
</dbReference>
<feature type="transmembrane region" description="Helical" evidence="8">
    <location>
        <begin position="206"/>
        <end position="228"/>
    </location>
</feature>
<feature type="transmembrane region" description="Helical" evidence="8">
    <location>
        <begin position="497"/>
        <end position="518"/>
    </location>
</feature>
<protein>
    <submittedName>
        <fullName evidence="9">Polyprenol phosphomannose-dependent alpha 1,6 mannosyltransferase MptB</fullName>
    </submittedName>
</protein>
<dbReference type="EMBL" id="JANRHA010000010">
    <property type="protein sequence ID" value="MDG3015932.1"/>
    <property type="molecule type" value="Genomic_DNA"/>
</dbReference>
<comment type="similarity">
    <text evidence="7">Belongs to the MptA/B family.</text>
</comment>
<reference evidence="9" key="1">
    <citation type="submission" date="2022-08" db="EMBL/GenBank/DDBJ databases">
        <title>Genome analysis of Corynebacteriales strain.</title>
        <authorList>
            <person name="Lee S.D."/>
        </authorList>
    </citation>
    <scope>NUCLEOTIDE SEQUENCE</scope>
    <source>
        <strain evidence="9">D3-21</strain>
    </source>
</reference>
<keyword evidence="5 8" id="KW-1133">Transmembrane helix</keyword>
<proteinExistence type="inferred from homology"/>
<feature type="transmembrane region" description="Helical" evidence="8">
    <location>
        <begin position="79"/>
        <end position="102"/>
    </location>
</feature>
<evidence type="ECO:0000313" key="10">
    <source>
        <dbReference type="Proteomes" id="UP001152755"/>
    </source>
</evidence>
<evidence type="ECO:0000256" key="5">
    <source>
        <dbReference type="ARBA" id="ARBA00022989"/>
    </source>
</evidence>
<dbReference type="InterPro" id="IPR049829">
    <property type="entry name" value="MptA/B-like"/>
</dbReference>
<evidence type="ECO:0000313" key="9">
    <source>
        <dbReference type="EMBL" id="MDG3015932.1"/>
    </source>
</evidence>
<comment type="caution">
    <text evidence="9">The sequence shown here is derived from an EMBL/GenBank/DDBJ whole genome shotgun (WGS) entry which is preliminary data.</text>
</comment>
<evidence type="ECO:0000256" key="1">
    <source>
        <dbReference type="ARBA" id="ARBA00004141"/>
    </source>
</evidence>